<dbReference type="InterPro" id="IPR027417">
    <property type="entry name" value="P-loop_NTPase"/>
</dbReference>
<dbReference type="GO" id="GO:0005815">
    <property type="term" value="C:microtubule organizing center"/>
    <property type="evidence" value="ECO:0007669"/>
    <property type="project" value="TreeGrafter"/>
</dbReference>
<dbReference type="InterPro" id="IPR013632">
    <property type="entry name" value="Rad51_C"/>
</dbReference>
<evidence type="ECO:0000313" key="6">
    <source>
        <dbReference type="Proteomes" id="UP001150266"/>
    </source>
</evidence>
<dbReference type="PANTHER" id="PTHR46457">
    <property type="entry name" value="DNA REPAIR PROTEIN RAD51 HOMOLOG 4"/>
    <property type="match status" value="1"/>
</dbReference>
<dbReference type="PROSITE" id="PS50162">
    <property type="entry name" value="RECA_2"/>
    <property type="match status" value="1"/>
</dbReference>
<protein>
    <submittedName>
        <fullName evidence="4">P-loop containing nucleoside triphosphate hydrolase protein</fullName>
    </submittedName>
</protein>
<dbReference type="Proteomes" id="UP001150266">
    <property type="component" value="Unassembled WGS sequence"/>
</dbReference>
<name>A0A9W9DM83_9AGAR</name>
<comment type="subcellular location">
    <subcellularLocation>
        <location evidence="1">Nucleus</location>
    </subcellularLocation>
</comment>
<dbReference type="GO" id="GO:0016787">
    <property type="term" value="F:hydrolase activity"/>
    <property type="evidence" value="ECO:0007669"/>
    <property type="project" value="UniProtKB-KW"/>
</dbReference>
<dbReference type="GO" id="GO:0007131">
    <property type="term" value="P:reciprocal meiotic recombination"/>
    <property type="evidence" value="ECO:0007669"/>
    <property type="project" value="TreeGrafter"/>
</dbReference>
<keyword evidence="2" id="KW-0539">Nucleus</keyword>
<dbReference type="GO" id="GO:0000723">
    <property type="term" value="P:telomere maintenance"/>
    <property type="evidence" value="ECO:0007669"/>
    <property type="project" value="TreeGrafter"/>
</dbReference>
<dbReference type="GO" id="GO:0140664">
    <property type="term" value="F:ATP-dependent DNA damage sensor activity"/>
    <property type="evidence" value="ECO:0007669"/>
    <property type="project" value="InterPro"/>
</dbReference>
<dbReference type="GO" id="GO:0042148">
    <property type="term" value="P:DNA strand invasion"/>
    <property type="evidence" value="ECO:0007669"/>
    <property type="project" value="TreeGrafter"/>
</dbReference>
<dbReference type="EMBL" id="JAOTPV010000014">
    <property type="protein sequence ID" value="KAJ4475796.1"/>
    <property type="molecule type" value="Genomic_DNA"/>
</dbReference>
<evidence type="ECO:0000256" key="2">
    <source>
        <dbReference type="ARBA" id="ARBA00023242"/>
    </source>
</evidence>
<dbReference type="Pfam" id="PF08423">
    <property type="entry name" value="Rad51"/>
    <property type="match status" value="1"/>
</dbReference>
<evidence type="ECO:0000313" key="5">
    <source>
        <dbReference type="EMBL" id="KAJ4488554.1"/>
    </source>
</evidence>
<accession>A0A9W9DM83</accession>
<dbReference type="EMBL" id="JAOTPV010000002">
    <property type="protein sequence ID" value="KAJ4488554.1"/>
    <property type="molecule type" value="Genomic_DNA"/>
</dbReference>
<dbReference type="GO" id="GO:0000400">
    <property type="term" value="F:four-way junction DNA binding"/>
    <property type="evidence" value="ECO:0007669"/>
    <property type="project" value="TreeGrafter"/>
</dbReference>
<proteinExistence type="predicted"/>
<gene>
    <name evidence="5" type="ORF">J3R30DRAFT_3437211</name>
    <name evidence="4" type="ORF">J3R30DRAFT_3503016</name>
</gene>
<keyword evidence="4" id="KW-0378">Hydrolase</keyword>
<dbReference type="GO" id="GO:0003697">
    <property type="term" value="F:single-stranded DNA binding"/>
    <property type="evidence" value="ECO:0007669"/>
    <property type="project" value="TreeGrafter"/>
</dbReference>
<evidence type="ECO:0000259" key="3">
    <source>
        <dbReference type="PROSITE" id="PS50162"/>
    </source>
</evidence>
<dbReference type="OrthoDB" id="336321at2759"/>
<dbReference type="SUPFAM" id="SSF52540">
    <property type="entry name" value="P-loop containing nucleoside triphosphate hydrolases"/>
    <property type="match status" value="1"/>
</dbReference>
<dbReference type="GO" id="GO:0033063">
    <property type="term" value="C:Rad51B-Rad51C-Rad51D-XRCC2 complex"/>
    <property type="evidence" value="ECO:0007669"/>
    <property type="project" value="TreeGrafter"/>
</dbReference>
<keyword evidence="6" id="KW-1185">Reference proteome</keyword>
<comment type="caution">
    <text evidence="4">The sequence shown here is derived from an EMBL/GenBank/DDBJ whole genome shotgun (WGS) entry which is preliminary data.</text>
</comment>
<dbReference type="AlphaFoldDB" id="A0A9W9DM83"/>
<evidence type="ECO:0000256" key="1">
    <source>
        <dbReference type="ARBA" id="ARBA00004123"/>
    </source>
</evidence>
<dbReference type="GO" id="GO:0005524">
    <property type="term" value="F:ATP binding"/>
    <property type="evidence" value="ECO:0007669"/>
    <property type="project" value="InterPro"/>
</dbReference>
<dbReference type="GO" id="GO:0000724">
    <property type="term" value="P:double-strand break repair via homologous recombination"/>
    <property type="evidence" value="ECO:0007669"/>
    <property type="project" value="TreeGrafter"/>
</dbReference>
<evidence type="ECO:0000313" key="4">
    <source>
        <dbReference type="EMBL" id="KAJ4475796.1"/>
    </source>
</evidence>
<reference evidence="4" key="1">
    <citation type="submission" date="2022-08" db="EMBL/GenBank/DDBJ databases">
        <title>A Global Phylogenomic Analysis of the Shiitake Genus Lentinula.</title>
        <authorList>
            <consortium name="DOE Joint Genome Institute"/>
            <person name="Sierra-Patev S."/>
            <person name="Min B."/>
            <person name="Naranjo-Ortiz M."/>
            <person name="Looney B."/>
            <person name="Konkel Z."/>
            <person name="Slot J.C."/>
            <person name="Sakamoto Y."/>
            <person name="Steenwyk J.L."/>
            <person name="Rokas A."/>
            <person name="Carro J."/>
            <person name="Camarero S."/>
            <person name="Ferreira P."/>
            <person name="Molpeceres G."/>
            <person name="Ruiz-Duenas F.J."/>
            <person name="Serrano A."/>
            <person name="Henrissat B."/>
            <person name="Drula E."/>
            <person name="Hughes K.W."/>
            <person name="Mata J.L."/>
            <person name="Ishikawa N.K."/>
            <person name="Vargas-Isla R."/>
            <person name="Ushijima S."/>
            <person name="Smith C.A."/>
            <person name="Ahrendt S."/>
            <person name="Andreopoulos W."/>
            <person name="He G."/>
            <person name="Labutti K."/>
            <person name="Lipzen A."/>
            <person name="Ng V."/>
            <person name="Riley R."/>
            <person name="Sandor L."/>
            <person name="Barry K."/>
            <person name="Martinez A.T."/>
            <person name="Xiao Y."/>
            <person name="Gibbons J.G."/>
            <person name="Terashima K."/>
            <person name="Grigoriev I.V."/>
            <person name="Hibbett D.S."/>
        </authorList>
    </citation>
    <scope>NUCLEOTIDE SEQUENCE</scope>
    <source>
        <strain evidence="4">JLM2183</strain>
    </source>
</reference>
<dbReference type="PANTHER" id="PTHR46457:SF1">
    <property type="entry name" value="DNA REPAIR PROTEIN RAD51 HOMOLOG 4"/>
    <property type="match status" value="1"/>
</dbReference>
<organism evidence="4 6">
    <name type="scientific">Lentinula aciculospora</name>
    <dbReference type="NCBI Taxonomy" id="153920"/>
    <lineage>
        <taxon>Eukaryota</taxon>
        <taxon>Fungi</taxon>
        <taxon>Dikarya</taxon>
        <taxon>Basidiomycota</taxon>
        <taxon>Agaricomycotina</taxon>
        <taxon>Agaricomycetes</taxon>
        <taxon>Agaricomycetidae</taxon>
        <taxon>Agaricales</taxon>
        <taxon>Marasmiineae</taxon>
        <taxon>Omphalotaceae</taxon>
        <taxon>Lentinula</taxon>
    </lineage>
</organism>
<sequence length="351" mass="38190">MLLTALPPSTLPDGLATQLASLGILTSTDLVFSNTSSLGIYTRLSSKSISFPDFEACIEAISEKLAAPGQSAAELDLEIRSDFKMDTLSALDEQLGGGLTCTRVIEISGDRGSGKSILLLNWALELLLKNKEIEILWIDTTGDFSVQRAVQILEHHQQTVDDMEAMLQRLHISTAVDIESVQKIFRALDLQLALQASIPRMKCVVIDSVTPLLGPFLSAVSSQGHAIMSAFMRYLRELATRHSLLVLLVNNATLMRAPSTGRSQTSAEPVSNPYSDFASTIRKPALGPSFTFMTDATLWVSIYPEQIENEDRSTAHVVEVFRSKFSVSRVWSTFKITSSGALLAGPIVGSI</sequence>
<dbReference type="GO" id="GO:0005657">
    <property type="term" value="C:replication fork"/>
    <property type="evidence" value="ECO:0007669"/>
    <property type="project" value="TreeGrafter"/>
</dbReference>
<dbReference type="InterPro" id="IPR020588">
    <property type="entry name" value="RecA_ATP-bd"/>
</dbReference>
<feature type="domain" description="RecA family profile 1" evidence="3">
    <location>
        <begin position="80"/>
        <end position="253"/>
    </location>
</feature>
<dbReference type="InterPro" id="IPR051988">
    <property type="entry name" value="HRR_RAD51_Paralog"/>
</dbReference>
<dbReference type="Gene3D" id="3.40.50.300">
    <property type="entry name" value="P-loop containing nucleotide triphosphate hydrolases"/>
    <property type="match status" value="1"/>
</dbReference>